<dbReference type="PROSITE" id="PS51257">
    <property type="entry name" value="PROKAR_LIPOPROTEIN"/>
    <property type="match status" value="1"/>
</dbReference>
<evidence type="ECO:0000256" key="1">
    <source>
        <dbReference type="ARBA" id="ARBA00022729"/>
    </source>
</evidence>
<dbReference type="InterPro" id="IPR001258">
    <property type="entry name" value="NHL_repeat"/>
</dbReference>
<keyword evidence="1" id="KW-0732">Signal</keyword>
<reference evidence="4" key="1">
    <citation type="submission" date="2018-05" db="EMBL/GenBank/DDBJ databases">
        <authorList>
            <person name="Lanie J.A."/>
            <person name="Ng W.-L."/>
            <person name="Kazmierczak K.M."/>
            <person name="Andrzejewski T.M."/>
            <person name="Davidsen T.M."/>
            <person name="Wayne K.J."/>
            <person name="Tettelin H."/>
            <person name="Glass J.I."/>
            <person name="Rusch D."/>
            <person name="Podicherti R."/>
            <person name="Tsui H.-C.T."/>
            <person name="Winkler M.E."/>
        </authorList>
    </citation>
    <scope>NUCLEOTIDE SEQUENCE</scope>
</reference>
<dbReference type="Pfam" id="PF01436">
    <property type="entry name" value="NHL"/>
    <property type="match status" value="1"/>
</dbReference>
<gene>
    <name evidence="4" type="ORF">METZ01_LOCUS42932</name>
</gene>
<evidence type="ECO:0000313" key="4">
    <source>
        <dbReference type="EMBL" id="SUZ90078.1"/>
    </source>
</evidence>
<dbReference type="Gene3D" id="2.120.10.30">
    <property type="entry name" value="TolB, C-terminal domain"/>
    <property type="match status" value="2"/>
</dbReference>
<evidence type="ECO:0000256" key="2">
    <source>
        <dbReference type="ARBA" id="ARBA00022737"/>
    </source>
</evidence>
<dbReference type="PANTHER" id="PTHR10680">
    <property type="entry name" value="PEPTIDYL-GLYCINE ALPHA-AMIDATING MONOOXYGENASE"/>
    <property type="match status" value="1"/>
</dbReference>
<dbReference type="PROSITE" id="PS51125">
    <property type="entry name" value="NHL"/>
    <property type="match status" value="2"/>
</dbReference>
<evidence type="ECO:0000256" key="3">
    <source>
        <dbReference type="ARBA" id="ARBA00023180"/>
    </source>
</evidence>
<sequence length="367" mass="40098">MTAPVKYATVLAMISLPMIGGCEAPGVGEMEVALPFFEADASWPTLPSDFEWGQVIGIATDSRGHVWTSSRSEIAEWDRSGNLVQSWSARGPDGNWSVVHGLFIDHNDFVWTNARESNLTLKFTKEGEHILTIGRFDETGGSNDTELMGRPAEIWVDPLDNEVFVADGYANRRVIVFDGETGEYLRHWGAYGEQPDDAYRPDPTAGQPSRQFRTPHGIAGSRDGSIYVADRANNRIQVFLQDGTFVTEKILRQRCAPEDQPEVPECGREAAFSVGFSPDDAQTYLYVADGGSHVIVVLRRSDLEKVDEFGGPGTGPGQLGRPHNLAVDPDGNVFVAEAAGPWIVDAAQGDSAQAGFRPQKFTLKDPN</sequence>
<dbReference type="InterPro" id="IPR011042">
    <property type="entry name" value="6-blade_b-propeller_TolB-like"/>
</dbReference>
<evidence type="ECO:0008006" key="5">
    <source>
        <dbReference type="Google" id="ProtNLM"/>
    </source>
</evidence>
<keyword evidence="2" id="KW-0677">Repeat</keyword>
<keyword evidence="3" id="KW-0325">Glycoprotein</keyword>
<organism evidence="4">
    <name type="scientific">marine metagenome</name>
    <dbReference type="NCBI Taxonomy" id="408172"/>
    <lineage>
        <taxon>unclassified sequences</taxon>
        <taxon>metagenomes</taxon>
        <taxon>ecological metagenomes</taxon>
    </lineage>
</organism>
<protein>
    <recommendedName>
        <fullName evidence="5">Peptidylamidoglycolate lyase</fullName>
    </recommendedName>
</protein>
<dbReference type="SUPFAM" id="SSF63829">
    <property type="entry name" value="Calcium-dependent phosphotriesterase"/>
    <property type="match status" value="1"/>
</dbReference>
<proteinExistence type="predicted"/>
<dbReference type="EMBL" id="UINC01001864">
    <property type="protein sequence ID" value="SUZ90078.1"/>
    <property type="molecule type" value="Genomic_DNA"/>
</dbReference>
<dbReference type="AlphaFoldDB" id="A0A381RGJ6"/>
<name>A0A381RGJ6_9ZZZZ</name>
<accession>A0A381RGJ6</accession>